<feature type="compositionally biased region" description="Gly residues" evidence="6">
    <location>
        <begin position="188"/>
        <end position="203"/>
    </location>
</feature>
<dbReference type="Pfam" id="PF04588">
    <property type="entry name" value="HIG_1_N"/>
    <property type="match status" value="1"/>
</dbReference>
<feature type="region of interest" description="Disordered" evidence="6">
    <location>
        <begin position="136"/>
        <end position="228"/>
    </location>
</feature>
<dbReference type="AlphaFoldDB" id="A0A165HAV7"/>
<dbReference type="PROSITE" id="PS51503">
    <property type="entry name" value="HIG1"/>
    <property type="match status" value="1"/>
</dbReference>
<dbReference type="GO" id="GO:0097250">
    <property type="term" value="P:mitochondrial respirasome assembly"/>
    <property type="evidence" value="ECO:0007669"/>
    <property type="project" value="TreeGrafter"/>
</dbReference>
<evidence type="ECO:0000256" key="1">
    <source>
        <dbReference type="ARBA" id="ARBA00004325"/>
    </source>
</evidence>
<name>A0A165HAV7_9BASI</name>
<proteinExistence type="predicted"/>
<evidence type="ECO:0000259" key="8">
    <source>
        <dbReference type="PROSITE" id="PS51503"/>
    </source>
</evidence>
<evidence type="ECO:0000313" key="10">
    <source>
        <dbReference type="Proteomes" id="UP000076842"/>
    </source>
</evidence>
<keyword evidence="5 7" id="KW-0472">Membrane</keyword>
<dbReference type="InterPro" id="IPR050355">
    <property type="entry name" value="RCF1"/>
</dbReference>
<feature type="transmembrane region" description="Helical" evidence="7">
    <location>
        <begin position="61"/>
        <end position="83"/>
    </location>
</feature>
<keyword evidence="2 7" id="KW-0812">Transmembrane</keyword>
<feature type="transmembrane region" description="Helical" evidence="7">
    <location>
        <begin position="30"/>
        <end position="49"/>
    </location>
</feature>
<keyword evidence="10" id="KW-1185">Reference proteome</keyword>
<evidence type="ECO:0000256" key="3">
    <source>
        <dbReference type="ARBA" id="ARBA00022989"/>
    </source>
</evidence>
<accession>A0A165HAV7</accession>
<dbReference type="PANTHER" id="PTHR12297">
    <property type="entry name" value="HYPOXIA-INDUCBILE GENE 1 HIG1 -RELATED"/>
    <property type="match status" value="1"/>
</dbReference>
<feature type="non-terminal residue" evidence="9">
    <location>
        <position position="228"/>
    </location>
</feature>
<dbReference type="InterPro" id="IPR007667">
    <property type="entry name" value="Hypoxia_induced_domain"/>
</dbReference>
<dbReference type="InParanoid" id="A0A165HAV7"/>
<dbReference type="OrthoDB" id="6604018at2759"/>
<feature type="compositionally biased region" description="Basic and acidic residues" evidence="6">
    <location>
        <begin position="209"/>
        <end position="228"/>
    </location>
</feature>
<reference evidence="9 10" key="1">
    <citation type="journal article" date="2016" name="Mol. Biol. Evol.">
        <title>Comparative Genomics of Early-Diverging Mushroom-Forming Fungi Provides Insights into the Origins of Lignocellulose Decay Capabilities.</title>
        <authorList>
            <person name="Nagy L.G."/>
            <person name="Riley R."/>
            <person name="Tritt A."/>
            <person name="Adam C."/>
            <person name="Daum C."/>
            <person name="Floudas D."/>
            <person name="Sun H."/>
            <person name="Yadav J.S."/>
            <person name="Pangilinan J."/>
            <person name="Larsson K.H."/>
            <person name="Matsuura K."/>
            <person name="Barry K."/>
            <person name="Labutti K."/>
            <person name="Kuo R."/>
            <person name="Ohm R.A."/>
            <person name="Bhattacharya S.S."/>
            <person name="Shirouzu T."/>
            <person name="Yoshinaga Y."/>
            <person name="Martin F.M."/>
            <person name="Grigoriev I.V."/>
            <person name="Hibbett D.S."/>
        </authorList>
    </citation>
    <scope>NUCLEOTIDE SEQUENCE [LARGE SCALE GENOMIC DNA]</scope>
    <source>
        <strain evidence="9 10">HHB12733</strain>
    </source>
</reference>
<comment type="subcellular location">
    <subcellularLocation>
        <location evidence="1">Mitochondrion membrane</location>
    </subcellularLocation>
</comment>
<dbReference type="STRING" id="1353952.A0A165HAV7"/>
<evidence type="ECO:0000256" key="4">
    <source>
        <dbReference type="ARBA" id="ARBA00023128"/>
    </source>
</evidence>
<organism evidence="9 10">
    <name type="scientific">Calocera cornea HHB12733</name>
    <dbReference type="NCBI Taxonomy" id="1353952"/>
    <lineage>
        <taxon>Eukaryota</taxon>
        <taxon>Fungi</taxon>
        <taxon>Dikarya</taxon>
        <taxon>Basidiomycota</taxon>
        <taxon>Agaricomycotina</taxon>
        <taxon>Dacrymycetes</taxon>
        <taxon>Dacrymycetales</taxon>
        <taxon>Dacrymycetaceae</taxon>
        <taxon>Calocera</taxon>
    </lineage>
</organism>
<dbReference type="Proteomes" id="UP000076842">
    <property type="component" value="Unassembled WGS sequence"/>
</dbReference>
<protein>
    <recommendedName>
        <fullName evidence="8">HIG1 domain-containing protein</fullName>
    </recommendedName>
</protein>
<feature type="domain" description="HIG1" evidence="8">
    <location>
        <begin position="2"/>
        <end position="93"/>
    </location>
</feature>
<keyword evidence="3 7" id="KW-1133">Transmembrane helix</keyword>
<gene>
    <name evidence="9" type="ORF">CALCODRAFT_481829</name>
</gene>
<dbReference type="Gene3D" id="6.10.140.1320">
    <property type="match status" value="1"/>
</dbReference>
<sequence length="228" mass="23904">MSFPRHVHDSDEVRETYVQKGLRKCKEQPVVPVGVLLTTLAFLGATRSLRTGDKAAFNLYLRFRVLAQGLTVLGCVAGAYWVGRGARAEGRERAREAARRGEWAAASARREDPFGHGLGGRLREAERLTRLEEEADARLGSASAAADADPDPAAAAASPGPGKTSAEVNAALARARAKANADKRSRNRGGGGGGGGSGGGSGSGEAEAEVVHEPMRVRDLLDAGHLRE</sequence>
<keyword evidence="4" id="KW-0496">Mitochondrion</keyword>
<evidence type="ECO:0000256" key="6">
    <source>
        <dbReference type="SAM" id="MobiDB-lite"/>
    </source>
</evidence>
<evidence type="ECO:0000313" key="9">
    <source>
        <dbReference type="EMBL" id="KZT59062.1"/>
    </source>
</evidence>
<dbReference type="GO" id="GO:0031966">
    <property type="term" value="C:mitochondrial membrane"/>
    <property type="evidence" value="ECO:0007669"/>
    <property type="project" value="UniProtKB-SubCell"/>
</dbReference>
<evidence type="ECO:0000256" key="2">
    <source>
        <dbReference type="ARBA" id="ARBA00022692"/>
    </source>
</evidence>
<dbReference type="PANTHER" id="PTHR12297:SF3">
    <property type="entry name" value="HIG1 DOMAIN FAMILY MEMBER 1A"/>
    <property type="match status" value="1"/>
</dbReference>
<feature type="compositionally biased region" description="Low complexity" evidence="6">
    <location>
        <begin position="138"/>
        <end position="174"/>
    </location>
</feature>
<dbReference type="EMBL" id="KV423944">
    <property type="protein sequence ID" value="KZT59062.1"/>
    <property type="molecule type" value="Genomic_DNA"/>
</dbReference>
<evidence type="ECO:0000256" key="5">
    <source>
        <dbReference type="ARBA" id="ARBA00023136"/>
    </source>
</evidence>
<evidence type="ECO:0000256" key="7">
    <source>
        <dbReference type="SAM" id="Phobius"/>
    </source>
</evidence>